<sequence length="466" mass="54526">MMDNNTFHKIPVTFYDESYNKYQNEVMNLLRFIRLFHPVSIVNPERFNRFERQAEKVCHEMKDVKDLQHFQFALNSLLAILEDAHTYIIPEGGLIYPFEIRYYEGCFYLYAIDSKYPDFTGKEIVSINGIPVKNIRSAMRKAMPSENEVKAGLWGFYLNRKAFLHQIGVDTSKGVCLGFHDGNSLLFESETENRSGWHQVKFPPYPVTVKRDDLFSYQIIDDKCYLQFNAMYDLQSYLQLCQITGTKVENSYLNFLPSFFDFIDKMDYDIKQHQIWKLVVDMRYNGGGNSMLGDQLLQYFGVDTDSISKYKTFVRKSDFLFKCMPDFYDCSKCKSEELIPMGDFENLHSLPKIKNRFEGKVIFIQGQNTFSSANYLLTTIMDNHLFPTVGTPTSQKPTCFGDVLPVELPYTGTKGYISHSFFERPDVNRNEDDCLYPDFHIPMSMDERLKGVDKCWEWIETNMLNE</sequence>
<dbReference type="Proteomes" id="UP001141933">
    <property type="component" value="Unassembled WGS sequence"/>
</dbReference>
<dbReference type="RefSeq" id="WP_269877014.1">
    <property type="nucleotide sequence ID" value="NZ_JAPZVM010000002.1"/>
</dbReference>
<evidence type="ECO:0000313" key="2">
    <source>
        <dbReference type="EMBL" id="MCZ8371960.1"/>
    </source>
</evidence>
<reference evidence="2" key="1">
    <citation type="submission" date="2022-12" db="EMBL/GenBank/DDBJ databases">
        <title>Phocaeicola acetigenes sp. nov., isolated feces from a healthy human.</title>
        <authorList>
            <person name="Do H."/>
            <person name="Ha Y.B."/>
            <person name="Kim J.-S."/>
            <person name="Suh M.K."/>
            <person name="Kim H.S."/>
            <person name="Lee J.-S."/>
        </authorList>
    </citation>
    <scope>NUCLEOTIDE SEQUENCE</scope>
    <source>
        <strain evidence="2">KGMB11183</strain>
    </source>
</reference>
<dbReference type="EMBL" id="JAPZVM010000002">
    <property type="protein sequence ID" value="MCZ8371960.1"/>
    <property type="molecule type" value="Genomic_DNA"/>
</dbReference>
<name>A0ABT4PFY6_9BACT</name>
<evidence type="ECO:0000259" key="1">
    <source>
        <dbReference type="Pfam" id="PF03572"/>
    </source>
</evidence>
<proteinExistence type="predicted"/>
<dbReference type="Pfam" id="PF03572">
    <property type="entry name" value="Peptidase_S41"/>
    <property type="match status" value="1"/>
</dbReference>
<dbReference type="InterPro" id="IPR029045">
    <property type="entry name" value="ClpP/crotonase-like_dom_sf"/>
</dbReference>
<protein>
    <submittedName>
        <fullName evidence="2">S41 family peptidase</fullName>
    </submittedName>
</protein>
<dbReference type="Gene3D" id="3.90.226.10">
    <property type="entry name" value="2-enoyl-CoA Hydratase, Chain A, domain 1"/>
    <property type="match status" value="1"/>
</dbReference>
<evidence type="ECO:0000313" key="3">
    <source>
        <dbReference type="Proteomes" id="UP001141933"/>
    </source>
</evidence>
<accession>A0ABT4PFY6</accession>
<gene>
    <name evidence="2" type="ORF">O6P32_04460</name>
</gene>
<dbReference type="SUPFAM" id="SSF52096">
    <property type="entry name" value="ClpP/crotonase"/>
    <property type="match status" value="1"/>
</dbReference>
<feature type="domain" description="Tail specific protease" evidence="1">
    <location>
        <begin position="269"/>
        <end position="397"/>
    </location>
</feature>
<organism evidence="2 3">
    <name type="scientific">Phocaeicola acetigenes</name>
    <dbReference type="NCBI Taxonomy" id="3016083"/>
    <lineage>
        <taxon>Bacteria</taxon>
        <taxon>Pseudomonadati</taxon>
        <taxon>Bacteroidota</taxon>
        <taxon>Bacteroidia</taxon>
        <taxon>Bacteroidales</taxon>
        <taxon>Bacteroidaceae</taxon>
        <taxon>Phocaeicola</taxon>
    </lineage>
</organism>
<dbReference type="InterPro" id="IPR005151">
    <property type="entry name" value="Tail-specific_protease"/>
</dbReference>
<keyword evidence="3" id="KW-1185">Reference proteome</keyword>
<comment type="caution">
    <text evidence="2">The sequence shown here is derived from an EMBL/GenBank/DDBJ whole genome shotgun (WGS) entry which is preliminary data.</text>
</comment>